<evidence type="ECO:0000313" key="10">
    <source>
        <dbReference type="Proteomes" id="UP000728032"/>
    </source>
</evidence>
<dbReference type="GO" id="GO:0000977">
    <property type="term" value="F:RNA polymerase II transcription regulatory region sequence-specific DNA binding"/>
    <property type="evidence" value="ECO:0007669"/>
    <property type="project" value="TreeGrafter"/>
</dbReference>
<dbReference type="Gene3D" id="1.10.10.60">
    <property type="entry name" value="Homeodomain-like"/>
    <property type="match status" value="1"/>
</dbReference>
<proteinExistence type="predicted"/>
<sequence>ECKSEADSGTEDSSHNDSSEGDSAARLRLKRKLQRNRTSFTPEQIEALEKEFERTHYPDVFARERLAAKIDLPEARIQAYDHIMQVWFSNRRAKWRREEKLRNQRRAAEQASVVHSAPAPAPPSRIPINTGFGNSLYPTIPQPMASMADTYSSMGMTSYSMANNMASNSCLQQQAAAAAAASSYSCMLPPGPGRGYDPITLGGYSRPSCPSAAQVHAMQNGQFGGVNNPANSTGLISPGVSVPVQVPGQTTDLTNAMQAASNYWPRIQ</sequence>
<comment type="subcellular location">
    <subcellularLocation>
        <location evidence="1 5 6">Nucleus</location>
    </subcellularLocation>
</comment>
<dbReference type="SMART" id="SM00389">
    <property type="entry name" value="HOX"/>
    <property type="match status" value="1"/>
</dbReference>
<evidence type="ECO:0000256" key="2">
    <source>
        <dbReference type="ARBA" id="ARBA00023125"/>
    </source>
</evidence>
<dbReference type="EMBL" id="CAJPVJ010016392">
    <property type="protein sequence ID" value="CAG2176218.1"/>
    <property type="molecule type" value="Genomic_DNA"/>
</dbReference>
<evidence type="ECO:0000313" key="9">
    <source>
        <dbReference type="EMBL" id="CAD7659046.1"/>
    </source>
</evidence>
<keyword evidence="2 5" id="KW-0238">DNA-binding</keyword>
<keyword evidence="10" id="KW-1185">Reference proteome</keyword>
<dbReference type="GO" id="GO:0000981">
    <property type="term" value="F:DNA-binding transcription factor activity, RNA polymerase II-specific"/>
    <property type="evidence" value="ECO:0007669"/>
    <property type="project" value="TreeGrafter"/>
</dbReference>
<feature type="DNA-binding region" description="Homeobox" evidence="5">
    <location>
        <begin position="33"/>
        <end position="99"/>
    </location>
</feature>
<evidence type="ECO:0000256" key="5">
    <source>
        <dbReference type="PROSITE-ProRule" id="PRU00108"/>
    </source>
</evidence>
<dbReference type="Pfam" id="PF00046">
    <property type="entry name" value="Homeodomain"/>
    <property type="match status" value="1"/>
</dbReference>
<feature type="compositionally biased region" description="Basic and acidic residues" evidence="7">
    <location>
        <begin position="1"/>
        <end position="18"/>
    </location>
</feature>
<evidence type="ECO:0000256" key="1">
    <source>
        <dbReference type="ARBA" id="ARBA00004123"/>
    </source>
</evidence>
<evidence type="ECO:0000256" key="4">
    <source>
        <dbReference type="ARBA" id="ARBA00023242"/>
    </source>
</evidence>
<feature type="region of interest" description="Disordered" evidence="7">
    <location>
        <begin position="1"/>
        <end position="25"/>
    </location>
</feature>
<dbReference type="EMBL" id="OC931217">
    <property type="protein sequence ID" value="CAD7659046.1"/>
    <property type="molecule type" value="Genomic_DNA"/>
</dbReference>
<keyword evidence="3 5" id="KW-0371">Homeobox</keyword>
<organism evidence="9">
    <name type="scientific">Oppiella nova</name>
    <dbReference type="NCBI Taxonomy" id="334625"/>
    <lineage>
        <taxon>Eukaryota</taxon>
        <taxon>Metazoa</taxon>
        <taxon>Ecdysozoa</taxon>
        <taxon>Arthropoda</taxon>
        <taxon>Chelicerata</taxon>
        <taxon>Arachnida</taxon>
        <taxon>Acari</taxon>
        <taxon>Acariformes</taxon>
        <taxon>Sarcoptiformes</taxon>
        <taxon>Oribatida</taxon>
        <taxon>Brachypylina</taxon>
        <taxon>Oppioidea</taxon>
        <taxon>Oppiidae</taxon>
        <taxon>Oppiella</taxon>
    </lineage>
</organism>
<dbReference type="GO" id="GO:0005634">
    <property type="term" value="C:nucleus"/>
    <property type="evidence" value="ECO:0007669"/>
    <property type="project" value="UniProtKB-SubCell"/>
</dbReference>
<reference evidence="9" key="1">
    <citation type="submission" date="2020-11" db="EMBL/GenBank/DDBJ databases">
        <authorList>
            <person name="Tran Van P."/>
        </authorList>
    </citation>
    <scope>NUCLEOTIDE SEQUENCE</scope>
</reference>
<protein>
    <recommendedName>
        <fullName evidence="8">Homeobox domain-containing protein</fullName>
    </recommendedName>
</protein>
<evidence type="ECO:0000259" key="8">
    <source>
        <dbReference type="PROSITE" id="PS50071"/>
    </source>
</evidence>
<feature type="non-terminal residue" evidence="9">
    <location>
        <position position="1"/>
    </location>
</feature>
<keyword evidence="4 5" id="KW-0539">Nucleus</keyword>
<evidence type="ECO:0000256" key="3">
    <source>
        <dbReference type="ARBA" id="ARBA00023155"/>
    </source>
</evidence>
<dbReference type="OrthoDB" id="6159439at2759"/>
<dbReference type="InterPro" id="IPR050649">
    <property type="entry name" value="Paired_Homeobox_TFs"/>
</dbReference>
<dbReference type="PANTHER" id="PTHR24329">
    <property type="entry name" value="HOMEOBOX PROTEIN ARISTALESS"/>
    <property type="match status" value="1"/>
</dbReference>
<dbReference type="SUPFAM" id="SSF46689">
    <property type="entry name" value="Homeodomain-like"/>
    <property type="match status" value="1"/>
</dbReference>
<dbReference type="InterPro" id="IPR009057">
    <property type="entry name" value="Homeodomain-like_sf"/>
</dbReference>
<dbReference type="AlphaFoldDB" id="A0A7R9QUM3"/>
<dbReference type="CDD" id="cd00086">
    <property type="entry name" value="homeodomain"/>
    <property type="match status" value="1"/>
</dbReference>
<dbReference type="FunFam" id="1.10.10.60:FF:000679">
    <property type="entry name" value="Homeobox protein aristaless"/>
    <property type="match status" value="1"/>
</dbReference>
<gene>
    <name evidence="9" type="ORF">ONB1V03_LOCUS15652</name>
</gene>
<accession>A0A7R9QUM3</accession>
<dbReference type="Proteomes" id="UP000728032">
    <property type="component" value="Unassembled WGS sequence"/>
</dbReference>
<evidence type="ECO:0000256" key="6">
    <source>
        <dbReference type="RuleBase" id="RU000682"/>
    </source>
</evidence>
<dbReference type="PROSITE" id="PS50071">
    <property type="entry name" value="HOMEOBOX_2"/>
    <property type="match status" value="1"/>
</dbReference>
<feature type="region of interest" description="Disordered" evidence="7">
    <location>
        <begin position="102"/>
        <end position="126"/>
    </location>
</feature>
<dbReference type="PANTHER" id="PTHR24329:SF543">
    <property type="entry name" value="FI01017P-RELATED"/>
    <property type="match status" value="1"/>
</dbReference>
<dbReference type="InterPro" id="IPR001356">
    <property type="entry name" value="HD"/>
</dbReference>
<name>A0A7R9QUM3_9ACAR</name>
<feature type="domain" description="Homeobox" evidence="8">
    <location>
        <begin position="31"/>
        <end position="98"/>
    </location>
</feature>
<evidence type="ECO:0000256" key="7">
    <source>
        <dbReference type="SAM" id="MobiDB-lite"/>
    </source>
</evidence>